<dbReference type="InterPro" id="IPR036866">
    <property type="entry name" value="RibonucZ/Hydroxyglut_hydro"/>
</dbReference>
<keyword evidence="8" id="KW-1185">Reference proteome</keyword>
<dbReference type="Gene3D" id="3.40.50.360">
    <property type="match status" value="1"/>
</dbReference>
<comment type="cofactor">
    <cofactor evidence="1">
        <name>Fe cation</name>
        <dbReference type="ChEBI" id="CHEBI:24875"/>
    </cofactor>
</comment>
<dbReference type="SUPFAM" id="SSF52218">
    <property type="entry name" value="Flavoproteins"/>
    <property type="match status" value="1"/>
</dbReference>
<evidence type="ECO:0000256" key="3">
    <source>
        <dbReference type="ARBA" id="ARBA00022448"/>
    </source>
</evidence>
<dbReference type="Gene3D" id="3.60.15.10">
    <property type="entry name" value="Ribonuclease Z/Hydroxyacylglutathione hydrolase-like"/>
    <property type="match status" value="1"/>
</dbReference>
<keyword evidence="4" id="KW-0249">Electron transport</keyword>
<dbReference type="PANTHER" id="PTHR32145:SF11">
    <property type="entry name" value="DIFLAVIN FLAVOPROTEIN A 2-RELATED"/>
    <property type="match status" value="1"/>
</dbReference>
<dbReference type="InterPro" id="IPR008254">
    <property type="entry name" value="Flavodoxin/NO_synth"/>
</dbReference>
<keyword evidence="5" id="KW-0408">Iron</keyword>
<comment type="similarity">
    <text evidence="2">In the N-terminal section; belongs to the zinc metallo-hydrolase group 3 family.</text>
</comment>
<dbReference type="AlphaFoldDB" id="A0A0A7G020"/>
<dbReference type="STRING" id="1561.NPD11_103"/>
<dbReference type="EMBL" id="CP006905">
    <property type="protein sequence ID" value="AIY84416.1"/>
    <property type="molecule type" value="Genomic_DNA"/>
</dbReference>
<sequence>MKYLEVKKDIYWVGALDPGLRVFDIIMYTPYGTTYNSYVVKGSEKTALFETVKERCFDEYLKTLESIETNPAEIDYIIVDHTEPDHAGSVGKILELAPHAKVVGSMQAITFLKEIINRDFDHIIVKDGDEISLGNKTLKFISAPFLHWPDSMYTYVVEDNVLITCDSFGSHFSSEEMFNDLITDKDSYYEALRYYYDCIMGPFKPFVLKAIDKIKDLDIDVICPGHGPILRENPWEIVNTYKEWSTPKKADTTADKKVTISYVSAYGYTEELAKAIKEGIKRNHNVEVKMYDIIKHETAEILSDIEDSDGLLFGSPTIVNELLPPVRMLLANLNPVIHGKKYAAAFGSYGWSGEAVPRIESRLEELRMKLIHPGFRVKFRASEEQLEEARNFGDTFAKAMFGEIDFRNIDHGACNVNTK</sequence>
<reference evidence="7 8" key="1">
    <citation type="journal article" date="2015" name="Infect. Genet. Evol.">
        <title>Genomic sequences of six botulinum neurotoxin-producing strains representing three clostridial species illustrate the mobility and diversity of botulinum neurotoxin genes.</title>
        <authorList>
            <person name="Smith T.J."/>
            <person name="Hill K.K."/>
            <person name="Xie G."/>
            <person name="Foley B.T."/>
            <person name="Williamson C.H."/>
            <person name="Foster J.T."/>
            <person name="Johnson S.L."/>
            <person name="Chertkov O."/>
            <person name="Teshima H."/>
            <person name="Gibbons H.S."/>
            <person name="Johnsky L.A."/>
            <person name="Karavis M.A."/>
            <person name="Smith L.A."/>
        </authorList>
    </citation>
    <scope>NUCLEOTIDE SEQUENCE [LARGE SCALE GENOMIC DNA]</scope>
    <source>
        <strain evidence="7">Sullivan</strain>
    </source>
</reference>
<dbReference type="GO" id="GO:0010181">
    <property type="term" value="F:FMN binding"/>
    <property type="evidence" value="ECO:0007669"/>
    <property type="project" value="InterPro"/>
</dbReference>
<dbReference type="SUPFAM" id="SSF56281">
    <property type="entry name" value="Metallo-hydrolase/oxidoreductase"/>
    <property type="match status" value="1"/>
</dbReference>
<dbReference type="Proteomes" id="UP000030635">
    <property type="component" value="Chromosome"/>
</dbReference>
<dbReference type="GO" id="GO:0016651">
    <property type="term" value="F:oxidoreductase activity, acting on NAD(P)H"/>
    <property type="evidence" value="ECO:0007669"/>
    <property type="project" value="UniProtKB-ARBA"/>
</dbReference>
<dbReference type="InterPro" id="IPR029039">
    <property type="entry name" value="Flavoprotein-like_sf"/>
</dbReference>
<dbReference type="CDD" id="cd07709">
    <property type="entry name" value="flavodiiron_proteins_MBL-fold"/>
    <property type="match status" value="1"/>
</dbReference>
<dbReference type="SMART" id="SM00849">
    <property type="entry name" value="Lactamase_B"/>
    <property type="match status" value="1"/>
</dbReference>
<name>A0A0A7G020_9CLOT</name>
<dbReference type="PIRSF" id="PIRSF005243">
    <property type="entry name" value="ROO"/>
    <property type="match status" value="1"/>
</dbReference>
<accession>A0A0A7G020</accession>
<dbReference type="GO" id="GO:0009055">
    <property type="term" value="F:electron transfer activity"/>
    <property type="evidence" value="ECO:0007669"/>
    <property type="project" value="InterPro"/>
</dbReference>
<proteinExistence type="inferred from homology"/>
<dbReference type="Pfam" id="PF00258">
    <property type="entry name" value="Flavodoxin_1"/>
    <property type="match status" value="1"/>
</dbReference>
<keyword evidence="3" id="KW-0813">Transport</keyword>
<dbReference type="HOGENOM" id="CLU_017490_2_1_9"/>
<organism evidence="7 8">
    <name type="scientific">Clostridium baratii str. Sullivan</name>
    <dbReference type="NCBI Taxonomy" id="1415775"/>
    <lineage>
        <taxon>Bacteria</taxon>
        <taxon>Bacillati</taxon>
        <taxon>Bacillota</taxon>
        <taxon>Clostridia</taxon>
        <taxon>Eubacteriales</taxon>
        <taxon>Clostridiaceae</taxon>
        <taxon>Clostridium</taxon>
    </lineage>
</organism>
<evidence type="ECO:0000313" key="7">
    <source>
        <dbReference type="EMBL" id="AIY84416.1"/>
    </source>
</evidence>
<evidence type="ECO:0000256" key="2">
    <source>
        <dbReference type="ARBA" id="ARBA00007121"/>
    </source>
</evidence>
<dbReference type="InterPro" id="IPR051285">
    <property type="entry name" value="NADH_oxidoreductase_modular"/>
</dbReference>
<dbReference type="InterPro" id="IPR001279">
    <property type="entry name" value="Metallo-B-lactamas"/>
</dbReference>
<dbReference type="RefSeq" id="WP_052139597.1">
    <property type="nucleotide sequence ID" value="NZ_CP006905.1"/>
</dbReference>
<evidence type="ECO:0000313" key="8">
    <source>
        <dbReference type="Proteomes" id="UP000030635"/>
    </source>
</evidence>
<evidence type="ECO:0000256" key="4">
    <source>
        <dbReference type="ARBA" id="ARBA00022982"/>
    </source>
</evidence>
<gene>
    <name evidence="7" type="primary">fprA2</name>
    <name evidence="7" type="ORF">U729_2924</name>
</gene>
<dbReference type="PANTHER" id="PTHR32145">
    <property type="entry name" value="DIFLAVIN FLAVOPROTEIN A 2-RELATED"/>
    <property type="match status" value="1"/>
</dbReference>
<dbReference type="GO" id="GO:0046872">
    <property type="term" value="F:metal ion binding"/>
    <property type="evidence" value="ECO:0007669"/>
    <property type="project" value="InterPro"/>
</dbReference>
<feature type="domain" description="Flavodoxin-like" evidence="6">
    <location>
        <begin position="258"/>
        <end position="397"/>
    </location>
</feature>
<dbReference type="Pfam" id="PF19583">
    <property type="entry name" value="ODP"/>
    <property type="match status" value="1"/>
</dbReference>
<dbReference type="KEGG" id="cbv:U729_2924"/>
<dbReference type="PROSITE" id="PS50902">
    <property type="entry name" value="FLAVODOXIN_LIKE"/>
    <property type="match status" value="1"/>
</dbReference>
<evidence type="ECO:0000256" key="5">
    <source>
        <dbReference type="ARBA" id="ARBA00023004"/>
    </source>
</evidence>
<protein>
    <submittedName>
        <fullName evidence="7">Flavo-diiron protein FprA2</fullName>
    </submittedName>
</protein>
<evidence type="ECO:0000259" key="6">
    <source>
        <dbReference type="PROSITE" id="PS50902"/>
    </source>
</evidence>
<evidence type="ECO:0000256" key="1">
    <source>
        <dbReference type="ARBA" id="ARBA00001962"/>
    </source>
</evidence>
<dbReference type="InterPro" id="IPR016440">
    <property type="entry name" value="Rubredoxin-O_OxRdtase"/>
</dbReference>
<dbReference type="OrthoDB" id="9807946at2"/>
<dbReference type="InterPro" id="IPR045761">
    <property type="entry name" value="ODP_dom"/>
</dbReference>
<dbReference type="eggNOG" id="COG0426">
    <property type="taxonomic scope" value="Bacteria"/>
</dbReference>